<keyword evidence="6" id="KW-0804">Transcription</keyword>
<dbReference type="Gene3D" id="1.10.150.20">
    <property type="entry name" value="5' to 3' exonuclease, C-terminal subdomain"/>
    <property type="match status" value="1"/>
</dbReference>
<dbReference type="EMBL" id="MZ666938">
    <property type="protein sequence ID" value="UAJ16882.1"/>
    <property type="molecule type" value="Genomic_DNA"/>
</dbReference>
<dbReference type="SUPFAM" id="SSF56672">
    <property type="entry name" value="DNA/RNA polymerases"/>
    <property type="match status" value="1"/>
</dbReference>
<dbReference type="GO" id="GO:0003899">
    <property type="term" value="F:DNA-directed RNA polymerase activity"/>
    <property type="evidence" value="ECO:0007669"/>
    <property type="project" value="UniProtKB-EC"/>
</dbReference>
<evidence type="ECO:0000313" key="11">
    <source>
        <dbReference type="Proteomes" id="UP000827424"/>
    </source>
</evidence>
<dbReference type="Gene3D" id="1.10.287.280">
    <property type="match status" value="1"/>
</dbReference>
<evidence type="ECO:0000256" key="2">
    <source>
        <dbReference type="ARBA" id="ARBA00012418"/>
    </source>
</evidence>
<keyword evidence="5" id="KW-0548">Nucleotidyltransferase</keyword>
<dbReference type="InterPro" id="IPR043502">
    <property type="entry name" value="DNA/RNA_pol_sf"/>
</dbReference>
<evidence type="ECO:0000256" key="3">
    <source>
        <dbReference type="ARBA" id="ARBA00022478"/>
    </source>
</evidence>
<organism evidence="10 11">
    <name type="scientific">Desulfovibrio phage ProddE</name>
    <dbReference type="NCBI Taxonomy" id="2866661"/>
    <lineage>
        <taxon>Viruses</taxon>
        <taxon>Duplodnaviria</taxon>
        <taxon>Heunggongvirae</taxon>
        <taxon>Uroviricota</taxon>
        <taxon>Caudoviricetes</taxon>
        <taxon>Autographivirales</taxon>
        <taxon>Autographivirales incertae sedis</taxon>
        <taxon>Proddevirus</taxon>
        <taxon>Proddevirus proddE</taxon>
    </lineage>
</organism>
<dbReference type="InterPro" id="IPR029262">
    <property type="entry name" value="RPOL_N"/>
</dbReference>
<comment type="similarity">
    <text evidence="1">Belongs to the phage and mitochondrial RNA polymerase family.</text>
</comment>
<evidence type="ECO:0000256" key="1">
    <source>
        <dbReference type="ARBA" id="ARBA00009493"/>
    </source>
</evidence>
<dbReference type="SMART" id="SM01311">
    <property type="entry name" value="RPOL_N"/>
    <property type="match status" value="1"/>
</dbReference>
<protein>
    <recommendedName>
        <fullName evidence="2">DNA-directed RNA polymerase</fullName>
        <ecNumber evidence="2">2.7.7.6</ecNumber>
    </recommendedName>
</protein>
<dbReference type="PROSITE" id="PS00900">
    <property type="entry name" value="RNA_POL_PHAGE_1"/>
    <property type="match status" value="1"/>
</dbReference>
<dbReference type="InterPro" id="IPR002092">
    <property type="entry name" value="DNA-dir_Rpol_phage-type"/>
</dbReference>
<dbReference type="Pfam" id="PF14700">
    <property type="entry name" value="RPOL_N"/>
    <property type="match status" value="1"/>
</dbReference>
<gene>
    <name evidence="10" type="ORF">CPT_ProddE_002</name>
</gene>
<proteinExistence type="inferred from homology"/>
<dbReference type="Proteomes" id="UP000827424">
    <property type="component" value="Segment"/>
</dbReference>
<evidence type="ECO:0000256" key="8">
    <source>
        <dbReference type="ARBA" id="ARBA00048552"/>
    </source>
</evidence>
<accession>A0AAE9BM89</accession>
<feature type="domain" description="DNA-directed RNA polymerase N-terminal" evidence="9">
    <location>
        <begin position="16"/>
        <end position="301"/>
    </location>
</feature>
<keyword evidence="4" id="KW-0808">Transferase</keyword>
<comment type="catalytic activity">
    <reaction evidence="8">
        <text>RNA(n) + a ribonucleoside 5'-triphosphate = RNA(n+1) + diphosphate</text>
        <dbReference type="Rhea" id="RHEA:21248"/>
        <dbReference type="Rhea" id="RHEA-COMP:14527"/>
        <dbReference type="Rhea" id="RHEA-COMP:17342"/>
        <dbReference type="ChEBI" id="CHEBI:33019"/>
        <dbReference type="ChEBI" id="CHEBI:61557"/>
        <dbReference type="ChEBI" id="CHEBI:140395"/>
        <dbReference type="EC" id="2.7.7.6"/>
    </reaction>
</comment>
<dbReference type="GO" id="GO:0006351">
    <property type="term" value="P:DNA-templated transcription"/>
    <property type="evidence" value="ECO:0007669"/>
    <property type="project" value="InterPro"/>
</dbReference>
<dbReference type="InterPro" id="IPR024075">
    <property type="entry name" value="DNA-dir_RNA_pol_helix_hairp_sf"/>
</dbReference>
<sequence length="864" mass="97132">MAANSCAYGINQELINRELSLEEEMFTRGRDRFFANINRLREQKNEGGTSYGKILLKRGIEPLAKAIDVFIAKAKAGGAGRRHMAVGFLEGMDSDVVAFLTLRTAIDRLTRGPLLQYVAVSIGREVEAEQRLTNLKEKDKERYNITQRYIQGHKSRQYRSTVLRYAFGKSETVDFEPWPEVKCLHLGQKLIDLAIESTGFFSILNDYSNEHTPYRLVASSNLTSWIERHLDKASIMYPDYMPTVIPPKPWDGASGGGYYFREMRPLSLVKTTDRAYLNLLDKKIERGEMPDVLTAVNALQNTAWTINKPVYEVAQHLWDYTDGGVADMPPRDGYRLPVCPVCGADITDSASARVPHACLDTLPEDDLKKWKRAAAIVREKNISCMSRRLGIAKTLNLASRYKDEEAFYYPYQLDFRGRIYAVPAYLNPQGTHLAKALLCFAEGKPLGNMAAVKWLAIHGSNTWGNDKVSLDDRHSWVLQNQDKIKAVADDPYNTTWWQEADDPWGFLAFCFEWAGYLRDGLDFVSRLPVAMDGTCNGLQIFSLILRDEIGGAAVNLLPSEKPQDIYGIVSDKVKAILEHNAAKDEEEANVYAKGSDVPIYNEVVCARWLLTLNINRKMTKRQVMVLPYGGTFDSCREYTEEWLKEQAYGDTPLEVPAGHSLRGVARSLATHVWDAIGTTVIKAREAMTFLQDTVGVLNKANLPARWTTPVGFYVQQFYREQKGQRVKTKIGDCIVKLTLSAENESKLAKSKQKSAISPNYVHSLDAAALMRTVSHCLDEGIDRFAMIHDSYGTLAADSEKLAGLLRSTFVELFGGKENMLELWSREVMAAVPTEVLQKMDTLPAVPSFGKLDVNDVTKSLFFFA</sequence>
<dbReference type="PANTHER" id="PTHR10102">
    <property type="entry name" value="DNA-DIRECTED RNA POLYMERASE, MITOCHONDRIAL"/>
    <property type="match status" value="1"/>
</dbReference>
<evidence type="ECO:0000313" key="10">
    <source>
        <dbReference type="EMBL" id="UAJ16882.1"/>
    </source>
</evidence>
<keyword evidence="7" id="KW-1195">Viral transcription</keyword>
<evidence type="ECO:0000256" key="4">
    <source>
        <dbReference type="ARBA" id="ARBA00022679"/>
    </source>
</evidence>
<dbReference type="PANTHER" id="PTHR10102:SF0">
    <property type="entry name" value="DNA-DIRECTED RNA POLYMERASE, MITOCHONDRIAL"/>
    <property type="match status" value="1"/>
</dbReference>
<evidence type="ECO:0000259" key="9">
    <source>
        <dbReference type="SMART" id="SM01311"/>
    </source>
</evidence>
<dbReference type="InterPro" id="IPR046950">
    <property type="entry name" value="DNA-dir_Rpol_C_phage-type"/>
</dbReference>
<evidence type="ECO:0000256" key="5">
    <source>
        <dbReference type="ARBA" id="ARBA00022695"/>
    </source>
</evidence>
<dbReference type="Gene3D" id="1.10.287.260">
    <property type="match status" value="1"/>
</dbReference>
<dbReference type="GO" id="GO:0019083">
    <property type="term" value="P:viral transcription"/>
    <property type="evidence" value="ECO:0007669"/>
    <property type="project" value="UniProtKB-KW"/>
</dbReference>
<dbReference type="GO" id="GO:0003677">
    <property type="term" value="F:DNA binding"/>
    <property type="evidence" value="ECO:0007669"/>
    <property type="project" value="InterPro"/>
</dbReference>
<name>A0AAE9BM89_9CAUD</name>
<reference evidence="10" key="1">
    <citation type="submission" date="2021-07" db="EMBL/GenBank/DDBJ databases">
        <title>A sheep in wolf's clothing: the temperate origins of bacteriophage T7.</title>
        <authorList>
            <person name="Boeckman J.X."/>
            <person name="Korn A."/>
            <person name="Yao G."/>
            <person name="Ravindran A."/>
            <person name="Gonzalez C."/>
            <person name="Gill J."/>
        </authorList>
    </citation>
    <scope>NUCLEOTIDE SEQUENCE</scope>
</reference>
<dbReference type="Pfam" id="PF00940">
    <property type="entry name" value="RNA_pol"/>
    <property type="match status" value="1"/>
</dbReference>
<evidence type="ECO:0000256" key="7">
    <source>
        <dbReference type="ARBA" id="ARBA00023314"/>
    </source>
</evidence>
<evidence type="ECO:0000256" key="6">
    <source>
        <dbReference type="ARBA" id="ARBA00023163"/>
    </source>
</evidence>
<keyword evidence="11" id="KW-1185">Reference proteome</keyword>
<dbReference type="GO" id="GO:0000428">
    <property type="term" value="C:DNA-directed RNA polymerase complex"/>
    <property type="evidence" value="ECO:0007669"/>
    <property type="project" value="UniProtKB-KW"/>
</dbReference>
<keyword evidence="3" id="KW-0240">DNA-directed RNA polymerase</keyword>
<dbReference type="EC" id="2.7.7.6" evidence="2"/>
<dbReference type="InterPro" id="IPR037159">
    <property type="entry name" value="RNA_POL_N_sf"/>
</dbReference>
<dbReference type="Gene3D" id="1.10.1320.10">
    <property type="entry name" value="DNA-directed RNA polymerase, N-terminal domain"/>
    <property type="match status" value="1"/>
</dbReference>